<comment type="similarity">
    <text evidence="4 9">Belongs to the alanine racemase family.</text>
</comment>
<feature type="active site" description="Proton acceptor; specific for D-alanine" evidence="9">
    <location>
        <position position="34"/>
    </location>
</feature>
<dbReference type="InterPro" id="IPR000821">
    <property type="entry name" value="Ala_racemase"/>
</dbReference>
<dbReference type="SMART" id="SM01005">
    <property type="entry name" value="Ala_racemase_C"/>
    <property type="match status" value="1"/>
</dbReference>
<comment type="pathway">
    <text evidence="8 9">Amino-acid biosynthesis; D-alanine biosynthesis; D-alanine from L-alanine: step 1/1.</text>
</comment>
<evidence type="ECO:0000256" key="7">
    <source>
        <dbReference type="ARBA" id="ARBA00023235"/>
    </source>
</evidence>
<evidence type="ECO:0000313" key="13">
    <source>
        <dbReference type="EMBL" id="PCS22512.1"/>
    </source>
</evidence>
<reference evidence="14" key="1">
    <citation type="submission" date="2017-04" db="EMBL/GenBank/DDBJ databases">
        <title>Genome evolution of the luminous symbionts of deep sea anglerfish.</title>
        <authorList>
            <person name="Hendry T.A."/>
        </authorList>
    </citation>
    <scope>NUCLEOTIDE SEQUENCE [LARGE SCALE GENOMIC DNA]</scope>
</reference>
<feature type="modified residue" description="N6-(pyridoxal phosphate)lysine" evidence="9 10">
    <location>
        <position position="34"/>
    </location>
</feature>
<dbReference type="HAMAP" id="MF_01201">
    <property type="entry name" value="Ala_racemase"/>
    <property type="match status" value="1"/>
</dbReference>
<dbReference type="NCBIfam" id="TIGR00492">
    <property type="entry name" value="alr"/>
    <property type="match status" value="1"/>
</dbReference>
<dbReference type="FunFam" id="3.20.20.10:FF:000002">
    <property type="entry name" value="Alanine racemase"/>
    <property type="match status" value="1"/>
</dbReference>
<dbReference type="Pfam" id="PF01168">
    <property type="entry name" value="Ala_racemase_N"/>
    <property type="match status" value="1"/>
</dbReference>
<evidence type="ECO:0000256" key="10">
    <source>
        <dbReference type="PIRSR" id="PIRSR600821-50"/>
    </source>
</evidence>
<organism evidence="13 14">
    <name type="scientific">Candidatus Enterovibrio escicola</name>
    <dbReference type="NCBI Taxonomy" id="1927127"/>
    <lineage>
        <taxon>Bacteria</taxon>
        <taxon>Pseudomonadati</taxon>
        <taxon>Pseudomonadota</taxon>
        <taxon>Gammaproteobacteria</taxon>
        <taxon>Vibrionales</taxon>
        <taxon>Vibrionaceae</taxon>
        <taxon>Enterovibrio</taxon>
    </lineage>
</organism>
<dbReference type="RefSeq" id="WP_097356615.1">
    <property type="nucleotide sequence ID" value="NZ_CAWNJE010000023.1"/>
</dbReference>
<dbReference type="InterPro" id="IPR029066">
    <property type="entry name" value="PLP-binding_barrel"/>
</dbReference>
<dbReference type="PROSITE" id="PS00395">
    <property type="entry name" value="ALANINE_RACEMASE"/>
    <property type="match status" value="1"/>
</dbReference>
<dbReference type="InterPro" id="IPR011079">
    <property type="entry name" value="Ala_racemase_C"/>
</dbReference>
<dbReference type="InterPro" id="IPR020622">
    <property type="entry name" value="Ala_racemase_pyridoxalP-BS"/>
</dbReference>
<dbReference type="UniPathway" id="UPA00042">
    <property type="reaction ID" value="UER00497"/>
</dbReference>
<evidence type="ECO:0000256" key="6">
    <source>
        <dbReference type="ARBA" id="ARBA00022898"/>
    </source>
</evidence>
<accession>A0A2A5T2Y2</accession>
<keyword evidence="7 9" id="KW-0413">Isomerase</keyword>
<evidence type="ECO:0000256" key="3">
    <source>
        <dbReference type="ARBA" id="ARBA00004752"/>
    </source>
</evidence>
<sequence length="366" mass="39754">MKAATAYINLNALKHNFNVIREIAPNSRTWSAIKANGYGHGLLPVAEALSSHTNGFGVARLEEAIMLREGGITHPLLLLEGFYAADDLPVLQKNNLQTAVHCIEQLSALENAVLAHPLTVWLKIDTGMHRLGVRPENVKDFITRLNVCSNVAKPLHFMSHFGCADALTEPMTQDQISLFKELITDQDGDGSLAATSGILFWPNSHFDWIRPGIGLYGISPMADRVGADLGLQPVMTLSSSIIAIREVKKGESVGYGARWTTDRDTKVGVVAIGYGDGYPRAAPDGTPVMVNGRRVPLVGRISMDMLTINLGSDTVDRVGDDVVLWGKDLPVEDVARYVGTIGHELVTNLSSRVNLIYYEAGCNLRA</sequence>
<dbReference type="InterPro" id="IPR009006">
    <property type="entry name" value="Ala_racemase/Decarboxylase_C"/>
</dbReference>
<dbReference type="FunFam" id="2.40.37.10:FF:000002">
    <property type="entry name" value="Alanine racemase"/>
    <property type="match status" value="1"/>
</dbReference>
<evidence type="ECO:0000256" key="8">
    <source>
        <dbReference type="ARBA" id="ARBA00037912"/>
    </source>
</evidence>
<dbReference type="Pfam" id="PF00842">
    <property type="entry name" value="Ala_racemase_C"/>
    <property type="match status" value="1"/>
</dbReference>
<evidence type="ECO:0000256" key="5">
    <source>
        <dbReference type="ARBA" id="ARBA00013089"/>
    </source>
</evidence>
<dbReference type="PANTHER" id="PTHR30511">
    <property type="entry name" value="ALANINE RACEMASE"/>
    <property type="match status" value="1"/>
</dbReference>
<evidence type="ECO:0000256" key="1">
    <source>
        <dbReference type="ARBA" id="ARBA00000316"/>
    </source>
</evidence>
<dbReference type="InterPro" id="IPR001608">
    <property type="entry name" value="Ala_racemase_N"/>
</dbReference>
<dbReference type="CDD" id="cd06827">
    <property type="entry name" value="PLPDE_III_AR_proteobact"/>
    <property type="match status" value="1"/>
</dbReference>
<proteinExistence type="inferred from homology"/>
<dbReference type="AlphaFoldDB" id="A0A2A5T2Y2"/>
<feature type="binding site" evidence="9 11">
    <location>
        <position position="130"/>
    </location>
    <ligand>
        <name>substrate</name>
    </ligand>
</feature>
<evidence type="ECO:0000256" key="9">
    <source>
        <dbReference type="HAMAP-Rule" id="MF_01201"/>
    </source>
</evidence>
<dbReference type="Gene3D" id="3.20.20.10">
    <property type="entry name" value="Alanine racemase"/>
    <property type="match status" value="1"/>
</dbReference>
<evidence type="ECO:0000259" key="12">
    <source>
        <dbReference type="SMART" id="SM01005"/>
    </source>
</evidence>
<name>A0A2A5T2Y2_9GAMM</name>
<keyword evidence="14" id="KW-1185">Reference proteome</keyword>
<dbReference type="GO" id="GO:0030632">
    <property type="term" value="P:D-alanine biosynthetic process"/>
    <property type="evidence" value="ECO:0007669"/>
    <property type="project" value="UniProtKB-UniRule"/>
</dbReference>
<dbReference type="SUPFAM" id="SSF51419">
    <property type="entry name" value="PLP-binding barrel"/>
    <property type="match status" value="1"/>
</dbReference>
<protein>
    <recommendedName>
        <fullName evidence="5 9">Alanine racemase</fullName>
        <ecNumber evidence="5 9">5.1.1.1</ecNumber>
    </recommendedName>
</protein>
<dbReference type="Gene3D" id="2.40.37.10">
    <property type="entry name" value="Lyase, Ornithine Decarboxylase, Chain A, domain 1"/>
    <property type="match status" value="1"/>
</dbReference>
<dbReference type="SUPFAM" id="SSF50621">
    <property type="entry name" value="Alanine racemase C-terminal domain-like"/>
    <property type="match status" value="1"/>
</dbReference>
<comment type="cofactor">
    <cofactor evidence="2 9 10">
        <name>pyridoxal 5'-phosphate</name>
        <dbReference type="ChEBI" id="CHEBI:597326"/>
    </cofactor>
</comment>
<evidence type="ECO:0000256" key="4">
    <source>
        <dbReference type="ARBA" id="ARBA00007880"/>
    </source>
</evidence>
<dbReference type="GeneID" id="66951842"/>
<dbReference type="PANTHER" id="PTHR30511:SF4">
    <property type="entry name" value="ALANINE RACEMASE, BIOSYNTHETIC"/>
    <property type="match status" value="1"/>
</dbReference>
<dbReference type="GO" id="GO:0030170">
    <property type="term" value="F:pyridoxal phosphate binding"/>
    <property type="evidence" value="ECO:0007669"/>
    <property type="project" value="UniProtKB-UniRule"/>
</dbReference>
<comment type="function">
    <text evidence="9">Catalyzes the interconversion of L-alanine and D-alanine. May also act on other amino acids.</text>
</comment>
<evidence type="ECO:0000256" key="11">
    <source>
        <dbReference type="PIRSR" id="PIRSR600821-52"/>
    </source>
</evidence>
<dbReference type="EC" id="5.1.1.1" evidence="5 9"/>
<feature type="active site" description="Proton acceptor; specific for L-alanine" evidence="9">
    <location>
        <position position="255"/>
    </location>
</feature>
<dbReference type="GO" id="GO:0005829">
    <property type="term" value="C:cytosol"/>
    <property type="evidence" value="ECO:0007669"/>
    <property type="project" value="TreeGrafter"/>
</dbReference>
<comment type="catalytic activity">
    <reaction evidence="1 9">
        <text>L-alanine = D-alanine</text>
        <dbReference type="Rhea" id="RHEA:20249"/>
        <dbReference type="ChEBI" id="CHEBI:57416"/>
        <dbReference type="ChEBI" id="CHEBI:57972"/>
        <dbReference type="EC" id="5.1.1.1"/>
    </reaction>
</comment>
<keyword evidence="6 9" id="KW-0663">Pyridoxal phosphate</keyword>
<feature type="domain" description="Alanine racemase C-terminal" evidence="12">
    <location>
        <begin position="234"/>
        <end position="358"/>
    </location>
</feature>
<evidence type="ECO:0000313" key="14">
    <source>
        <dbReference type="Proteomes" id="UP000219020"/>
    </source>
</evidence>
<comment type="caution">
    <text evidence="13">The sequence shown here is derived from an EMBL/GenBank/DDBJ whole genome shotgun (WGS) entry which is preliminary data.</text>
</comment>
<dbReference type="GO" id="GO:0008784">
    <property type="term" value="F:alanine racemase activity"/>
    <property type="evidence" value="ECO:0007669"/>
    <property type="project" value="UniProtKB-UniRule"/>
</dbReference>
<feature type="binding site" evidence="9 11">
    <location>
        <position position="303"/>
    </location>
    <ligand>
        <name>substrate</name>
    </ligand>
</feature>
<evidence type="ECO:0000256" key="2">
    <source>
        <dbReference type="ARBA" id="ARBA00001933"/>
    </source>
</evidence>
<dbReference type="Proteomes" id="UP000219020">
    <property type="component" value="Unassembled WGS sequence"/>
</dbReference>
<gene>
    <name evidence="13" type="ORF">BTN49_1874</name>
</gene>
<dbReference type="EMBL" id="NBYY01000017">
    <property type="protein sequence ID" value="PCS22512.1"/>
    <property type="molecule type" value="Genomic_DNA"/>
</dbReference>
<dbReference type="PRINTS" id="PR00992">
    <property type="entry name" value="ALARACEMASE"/>
</dbReference>
<comment type="pathway">
    <text evidence="3">Cell wall biogenesis; peptidoglycan biosynthesis.</text>
</comment>